<evidence type="ECO:0000313" key="1">
    <source>
        <dbReference type="EMBL" id="KAG2326222.1"/>
    </source>
</evidence>
<dbReference type="Proteomes" id="UP000886595">
    <property type="component" value="Unassembled WGS sequence"/>
</dbReference>
<comment type="caution">
    <text evidence="1">The sequence shown here is derived from an EMBL/GenBank/DDBJ whole genome shotgun (WGS) entry which is preliminary data.</text>
</comment>
<keyword evidence="2" id="KW-1185">Reference proteome</keyword>
<protein>
    <submittedName>
        <fullName evidence="1">Uncharacterized protein</fullName>
    </submittedName>
</protein>
<name>A0A8X7WBB3_BRACI</name>
<dbReference type="Gene3D" id="1.20.120.1080">
    <property type="match status" value="1"/>
</dbReference>
<gene>
    <name evidence="1" type="ORF">Bca52824_008950</name>
</gene>
<accession>A0A8X7WBB3</accession>
<sequence length="63" mass="7130">MEWMAKMLIASPKFNFPNEILLVLAMLSVPNCLLRHRGEAQKAAEEARARFGHIDGDHITLLN</sequence>
<dbReference type="Pfam" id="PF21010">
    <property type="entry name" value="HA2_C"/>
    <property type="match status" value="1"/>
</dbReference>
<dbReference type="EMBL" id="JAAMPC010000002">
    <property type="protein sequence ID" value="KAG2326222.1"/>
    <property type="molecule type" value="Genomic_DNA"/>
</dbReference>
<reference evidence="1 2" key="1">
    <citation type="submission" date="2020-02" db="EMBL/GenBank/DDBJ databases">
        <authorList>
            <person name="Ma Q."/>
            <person name="Huang Y."/>
            <person name="Song X."/>
            <person name="Pei D."/>
        </authorList>
    </citation>
    <scope>NUCLEOTIDE SEQUENCE [LARGE SCALE GENOMIC DNA]</scope>
    <source>
        <strain evidence="1">Sxm20200214</strain>
        <tissue evidence="1">Leaf</tissue>
    </source>
</reference>
<organism evidence="1 2">
    <name type="scientific">Brassica carinata</name>
    <name type="common">Ethiopian mustard</name>
    <name type="synonym">Abyssinian cabbage</name>
    <dbReference type="NCBI Taxonomy" id="52824"/>
    <lineage>
        <taxon>Eukaryota</taxon>
        <taxon>Viridiplantae</taxon>
        <taxon>Streptophyta</taxon>
        <taxon>Embryophyta</taxon>
        <taxon>Tracheophyta</taxon>
        <taxon>Spermatophyta</taxon>
        <taxon>Magnoliopsida</taxon>
        <taxon>eudicotyledons</taxon>
        <taxon>Gunneridae</taxon>
        <taxon>Pentapetalae</taxon>
        <taxon>rosids</taxon>
        <taxon>malvids</taxon>
        <taxon>Brassicales</taxon>
        <taxon>Brassicaceae</taxon>
        <taxon>Brassiceae</taxon>
        <taxon>Brassica</taxon>
    </lineage>
</organism>
<proteinExistence type="predicted"/>
<dbReference type="AlphaFoldDB" id="A0A8X7WBB3"/>
<evidence type="ECO:0000313" key="2">
    <source>
        <dbReference type="Proteomes" id="UP000886595"/>
    </source>
</evidence>